<keyword evidence="1" id="KW-0472">Membrane</keyword>
<feature type="domain" description="Spore protein YkvP/CgeB glycosyl transferase-like" evidence="2">
    <location>
        <begin position="53"/>
        <end position="117"/>
    </location>
</feature>
<dbReference type="Pfam" id="PF13524">
    <property type="entry name" value="Glyco_trans_1_2"/>
    <property type="match status" value="1"/>
</dbReference>
<organism evidence="3 4">
    <name type="scientific">Maribacter arenosus</name>
    <dbReference type="NCBI Taxonomy" id="1854708"/>
    <lineage>
        <taxon>Bacteria</taxon>
        <taxon>Pseudomonadati</taxon>
        <taxon>Bacteroidota</taxon>
        <taxon>Flavobacteriia</taxon>
        <taxon>Flavobacteriales</taxon>
        <taxon>Flavobacteriaceae</taxon>
        <taxon>Maribacter</taxon>
    </lineage>
</organism>
<keyword evidence="1" id="KW-1133">Transmembrane helix</keyword>
<keyword evidence="4" id="KW-1185">Reference proteome</keyword>
<comment type="caution">
    <text evidence="3">The sequence shown here is derived from an EMBL/GenBank/DDBJ whole genome shotgun (WGS) entry which is preliminary data.</text>
</comment>
<evidence type="ECO:0000313" key="3">
    <source>
        <dbReference type="EMBL" id="MBD0850777.1"/>
    </source>
</evidence>
<sequence length="133" mass="15799">MAIIAYWVFSYFLKEKYIRLYPFAFLMYLSMFMYRYLPLIATLAERKPITYGFERPYIGSLLFAERTEVHLALFQEDIEAVFWNDPKECAEKCLKLLGDKVLINEITKKGQNRLLTDQRGNEDVVNYILGQFI</sequence>
<dbReference type="InterPro" id="IPR055259">
    <property type="entry name" value="YkvP/CgeB_Glyco_trans-like"/>
</dbReference>
<dbReference type="EMBL" id="JABTCG010000003">
    <property type="protein sequence ID" value="MBD0850777.1"/>
    <property type="molecule type" value="Genomic_DNA"/>
</dbReference>
<reference evidence="3 4" key="1">
    <citation type="submission" date="2020-05" db="EMBL/GenBank/DDBJ databases">
        <title>The draft genome sequence of Maribacter arenosus CAU 1321.</title>
        <authorList>
            <person name="Mu L."/>
        </authorList>
    </citation>
    <scope>NUCLEOTIDE SEQUENCE [LARGE SCALE GENOMIC DNA]</scope>
    <source>
        <strain evidence="3 4">CAU 1321</strain>
    </source>
</reference>
<evidence type="ECO:0000259" key="2">
    <source>
        <dbReference type="Pfam" id="PF13524"/>
    </source>
</evidence>
<gene>
    <name evidence="3" type="ORF">HPE63_08860</name>
</gene>
<accession>A0ABR7VAX9</accession>
<name>A0ABR7VAX9_9FLAO</name>
<feature type="transmembrane region" description="Helical" evidence="1">
    <location>
        <begin position="20"/>
        <end position="37"/>
    </location>
</feature>
<dbReference type="Proteomes" id="UP000598350">
    <property type="component" value="Unassembled WGS sequence"/>
</dbReference>
<proteinExistence type="predicted"/>
<evidence type="ECO:0000256" key="1">
    <source>
        <dbReference type="SAM" id="Phobius"/>
    </source>
</evidence>
<protein>
    <submittedName>
        <fullName evidence="3">Glycosyltransferase family 1 protein</fullName>
    </submittedName>
</protein>
<keyword evidence="1" id="KW-0812">Transmembrane</keyword>
<evidence type="ECO:0000313" key="4">
    <source>
        <dbReference type="Proteomes" id="UP000598350"/>
    </source>
</evidence>